<evidence type="ECO:0000256" key="1">
    <source>
        <dbReference type="SAM" id="MobiDB-lite"/>
    </source>
</evidence>
<dbReference type="GeneID" id="6075169"/>
<reference evidence="2 3" key="1">
    <citation type="journal article" date="2008" name="Nature">
        <title>The genome of Laccaria bicolor provides insights into mycorrhizal symbiosis.</title>
        <authorList>
            <person name="Martin F."/>
            <person name="Aerts A."/>
            <person name="Ahren D."/>
            <person name="Brun A."/>
            <person name="Danchin E.G.J."/>
            <person name="Duchaussoy F."/>
            <person name="Gibon J."/>
            <person name="Kohler A."/>
            <person name="Lindquist E."/>
            <person name="Pereda V."/>
            <person name="Salamov A."/>
            <person name="Shapiro H.J."/>
            <person name="Wuyts J."/>
            <person name="Blaudez D."/>
            <person name="Buee M."/>
            <person name="Brokstein P."/>
            <person name="Canbaeck B."/>
            <person name="Cohen D."/>
            <person name="Courty P.E."/>
            <person name="Coutinho P.M."/>
            <person name="Delaruelle C."/>
            <person name="Detter J.C."/>
            <person name="Deveau A."/>
            <person name="DiFazio S."/>
            <person name="Duplessis S."/>
            <person name="Fraissinet-Tachet L."/>
            <person name="Lucic E."/>
            <person name="Frey-Klett P."/>
            <person name="Fourrey C."/>
            <person name="Feussner I."/>
            <person name="Gay G."/>
            <person name="Grimwood J."/>
            <person name="Hoegger P.J."/>
            <person name="Jain P."/>
            <person name="Kilaru S."/>
            <person name="Labbe J."/>
            <person name="Lin Y.C."/>
            <person name="Legue V."/>
            <person name="Le Tacon F."/>
            <person name="Marmeisse R."/>
            <person name="Melayah D."/>
            <person name="Montanini B."/>
            <person name="Muratet M."/>
            <person name="Nehls U."/>
            <person name="Niculita-Hirzel H."/>
            <person name="Oudot-Le Secq M.P."/>
            <person name="Peter M."/>
            <person name="Quesneville H."/>
            <person name="Rajashekar B."/>
            <person name="Reich M."/>
            <person name="Rouhier N."/>
            <person name="Schmutz J."/>
            <person name="Yin T."/>
            <person name="Chalot M."/>
            <person name="Henrissat B."/>
            <person name="Kuees U."/>
            <person name="Lucas S."/>
            <person name="Van de Peer Y."/>
            <person name="Podila G.K."/>
            <person name="Polle A."/>
            <person name="Pukkila P.J."/>
            <person name="Richardson P.M."/>
            <person name="Rouze P."/>
            <person name="Sanders I.R."/>
            <person name="Stajich J.E."/>
            <person name="Tunlid A."/>
            <person name="Tuskan G."/>
            <person name="Grigoriev I.V."/>
        </authorList>
    </citation>
    <scope>NUCLEOTIDE SEQUENCE [LARGE SCALE GENOMIC DNA]</scope>
    <source>
        <strain evidence="3">S238N-H82 / ATCC MYA-4686</strain>
    </source>
</reference>
<sequence>MCPFHSGETDTASQQLPPQMPGYENLHRGGLSSVESSHDSQKYCRSVRFLTLECLPESPHRIPGDSGQQWEDRRSTGHGSSQIVVGFGARER</sequence>
<evidence type="ECO:0000313" key="3">
    <source>
        <dbReference type="Proteomes" id="UP000001194"/>
    </source>
</evidence>
<dbReference type="EMBL" id="DS547098">
    <property type="protein sequence ID" value="EDR09912.1"/>
    <property type="molecule type" value="Genomic_DNA"/>
</dbReference>
<feature type="region of interest" description="Disordered" evidence="1">
    <location>
        <begin position="1"/>
        <end position="40"/>
    </location>
</feature>
<dbReference type="RefSeq" id="XP_001879297.1">
    <property type="nucleotide sequence ID" value="XM_001879262.1"/>
</dbReference>
<feature type="region of interest" description="Disordered" evidence="1">
    <location>
        <begin position="57"/>
        <end position="92"/>
    </location>
</feature>
<proteinExistence type="predicted"/>
<evidence type="ECO:0000313" key="2">
    <source>
        <dbReference type="EMBL" id="EDR09912.1"/>
    </source>
</evidence>
<protein>
    <submittedName>
        <fullName evidence="2">Predicted protein</fullName>
    </submittedName>
</protein>
<name>B0D6A3_LACBS</name>
<dbReference type="InParanoid" id="B0D6A3"/>
<dbReference type="AlphaFoldDB" id="B0D6A3"/>
<dbReference type="HOGENOM" id="CLU_2413615_0_0_1"/>
<dbReference type="Proteomes" id="UP000001194">
    <property type="component" value="Unassembled WGS sequence"/>
</dbReference>
<organism evidence="3">
    <name type="scientific">Laccaria bicolor (strain S238N-H82 / ATCC MYA-4686)</name>
    <name type="common">Bicoloured deceiver</name>
    <name type="synonym">Laccaria laccata var. bicolor</name>
    <dbReference type="NCBI Taxonomy" id="486041"/>
    <lineage>
        <taxon>Eukaryota</taxon>
        <taxon>Fungi</taxon>
        <taxon>Dikarya</taxon>
        <taxon>Basidiomycota</taxon>
        <taxon>Agaricomycotina</taxon>
        <taxon>Agaricomycetes</taxon>
        <taxon>Agaricomycetidae</taxon>
        <taxon>Agaricales</taxon>
        <taxon>Agaricineae</taxon>
        <taxon>Hydnangiaceae</taxon>
        <taxon>Laccaria</taxon>
    </lineage>
</organism>
<keyword evidence="3" id="KW-1185">Reference proteome</keyword>
<dbReference type="KEGG" id="lbc:LACBIDRAFT_318246"/>
<accession>B0D6A3</accession>
<gene>
    <name evidence="2" type="ORF">LACBIDRAFT_318246</name>
</gene>